<keyword evidence="2" id="KW-1185">Reference proteome</keyword>
<name>A0A0L6U705_9BASI</name>
<evidence type="ECO:0000313" key="2">
    <source>
        <dbReference type="Proteomes" id="UP000037035"/>
    </source>
</evidence>
<accession>A0A0L6U705</accession>
<proteinExistence type="predicted"/>
<gene>
    <name evidence="1" type="ORF">VP01_930g2</name>
</gene>
<dbReference type="EMBL" id="LAVV01014949">
    <property type="protein sequence ID" value="KNZ44286.1"/>
    <property type="molecule type" value="Genomic_DNA"/>
</dbReference>
<dbReference type="AlphaFoldDB" id="A0A0L6U705"/>
<sequence length="377" mass="43231">MLVLSFLQNTSKLGWWQIFFSSLVFILPLGNRHDLALSRTSSCTSPPRIRWRYSVTVPERPYDRMKLTLPRCFHNHHYHCLQWLGPKWLKLMTKHFDENFMFQGVKVVFRAPNVSLPTLKFTDQPGSYWDLEAHFQPTCKKEFDFFFKKHLSRQNIVLKSIQSGVQGPNSPIGPKQLNLMTKNFHQNFILFNLVLSFNRSCEGSSPTASFCSVLPNGEVHQLLISSSKSWASCSQCSSAHHIKPSWDFPSCSFKLAILTPNLLFIINYPVVKPAEADWIEDVCRHSDLKHLCSHGLYSLSACTIKICAFNVCANFISQSFSGVLSKTEFPDGSTFYFYSFDLEHWLPTMRTRPPRDCLEQADDVTEVALDQNHSAVC</sequence>
<dbReference type="VEuPathDB" id="FungiDB:VP01_930g2"/>
<evidence type="ECO:0000313" key="1">
    <source>
        <dbReference type="EMBL" id="KNZ44286.1"/>
    </source>
</evidence>
<dbReference type="Proteomes" id="UP000037035">
    <property type="component" value="Unassembled WGS sequence"/>
</dbReference>
<reference evidence="1 2" key="1">
    <citation type="submission" date="2015-08" db="EMBL/GenBank/DDBJ databases">
        <title>Next Generation Sequencing and Analysis of the Genome of Puccinia sorghi L Schw, the Causal Agent of Maize Common Rust.</title>
        <authorList>
            <person name="Rochi L."/>
            <person name="Burguener G."/>
            <person name="Darino M."/>
            <person name="Turjanski A."/>
            <person name="Kreff E."/>
            <person name="Dieguez M.J."/>
            <person name="Sacco F."/>
        </authorList>
    </citation>
    <scope>NUCLEOTIDE SEQUENCE [LARGE SCALE GENOMIC DNA]</scope>
    <source>
        <strain evidence="1 2">RO10H11247</strain>
    </source>
</reference>
<organism evidence="1 2">
    <name type="scientific">Puccinia sorghi</name>
    <dbReference type="NCBI Taxonomy" id="27349"/>
    <lineage>
        <taxon>Eukaryota</taxon>
        <taxon>Fungi</taxon>
        <taxon>Dikarya</taxon>
        <taxon>Basidiomycota</taxon>
        <taxon>Pucciniomycotina</taxon>
        <taxon>Pucciniomycetes</taxon>
        <taxon>Pucciniales</taxon>
        <taxon>Pucciniaceae</taxon>
        <taxon>Puccinia</taxon>
    </lineage>
</organism>
<protein>
    <submittedName>
        <fullName evidence="1">Uncharacterized protein</fullName>
    </submittedName>
</protein>
<comment type="caution">
    <text evidence="1">The sequence shown here is derived from an EMBL/GenBank/DDBJ whole genome shotgun (WGS) entry which is preliminary data.</text>
</comment>